<sequence>MKKIITTSRNLFFISFPFVHLLGFEQRKKVDAEDFMSEKNLFYYELDNKILTERLKEEHTRSKTIDDKTSKFNLGLSLCLTAIGVIANTTTRSLPNSEIKPFIIALLSLSPIYMLIGGIVSLMAFKLMPTYGYGSIFEYRKSKNERIEIIKALIGQENINLIKQVNNEIAYQCIRNGFIIFLIALIITSIATIQEAYLTSPSK</sequence>
<accession>A0ABS8BMH4</accession>
<evidence type="ECO:0000313" key="2">
    <source>
        <dbReference type="EMBL" id="MCB5196916.1"/>
    </source>
</evidence>
<reference evidence="2 3" key="1">
    <citation type="submission" date="2021-10" db="EMBL/GenBank/DDBJ databases">
        <authorList>
            <person name="Chen M."/>
        </authorList>
    </citation>
    <scope>NUCLEOTIDE SEQUENCE [LARGE SCALE GENOMIC DNA]</scope>
    <source>
        <strain evidence="2 3">H3-26</strain>
    </source>
</reference>
<evidence type="ECO:0000256" key="1">
    <source>
        <dbReference type="SAM" id="Phobius"/>
    </source>
</evidence>
<gene>
    <name evidence="2" type="ORF">LG219_11615</name>
</gene>
<keyword evidence="1" id="KW-1133">Transmembrane helix</keyword>
<feature type="transmembrane region" description="Helical" evidence="1">
    <location>
        <begin position="102"/>
        <end position="125"/>
    </location>
</feature>
<keyword evidence="3" id="KW-1185">Reference proteome</keyword>
<name>A0ABS8BMH4_9NEIS</name>
<dbReference type="RefSeq" id="WP_226764649.1">
    <property type="nucleotide sequence ID" value="NZ_JAJAWG010000007.1"/>
</dbReference>
<feature type="transmembrane region" description="Helical" evidence="1">
    <location>
        <begin position="178"/>
        <end position="198"/>
    </location>
</feature>
<keyword evidence="1" id="KW-0812">Transmembrane</keyword>
<organism evidence="2 3">
    <name type="scientific">Deefgea salmonis</name>
    <dbReference type="NCBI Taxonomy" id="2875502"/>
    <lineage>
        <taxon>Bacteria</taxon>
        <taxon>Pseudomonadati</taxon>
        <taxon>Pseudomonadota</taxon>
        <taxon>Betaproteobacteria</taxon>
        <taxon>Neisseriales</taxon>
        <taxon>Chitinibacteraceae</taxon>
        <taxon>Deefgea</taxon>
    </lineage>
</organism>
<evidence type="ECO:0000313" key="3">
    <source>
        <dbReference type="Proteomes" id="UP001198034"/>
    </source>
</evidence>
<comment type="caution">
    <text evidence="2">The sequence shown here is derived from an EMBL/GenBank/DDBJ whole genome shotgun (WGS) entry which is preliminary data.</text>
</comment>
<protein>
    <submittedName>
        <fullName evidence="2">Uncharacterized protein</fullName>
    </submittedName>
</protein>
<dbReference type="EMBL" id="JAJAWG010000007">
    <property type="protein sequence ID" value="MCB5196916.1"/>
    <property type="molecule type" value="Genomic_DNA"/>
</dbReference>
<proteinExistence type="predicted"/>
<dbReference type="Proteomes" id="UP001198034">
    <property type="component" value="Unassembled WGS sequence"/>
</dbReference>
<keyword evidence="1" id="KW-0472">Membrane</keyword>
<feature type="transmembrane region" description="Helical" evidence="1">
    <location>
        <begin position="72"/>
        <end position="90"/>
    </location>
</feature>